<feature type="compositionally biased region" description="Polar residues" evidence="1">
    <location>
        <begin position="144"/>
        <end position="155"/>
    </location>
</feature>
<evidence type="ECO:0008006" key="4">
    <source>
        <dbReference type="Google" id="ProtNLM"/>
    </source>
</evidence>
<evidence type="ECO:0000256" key="1">
    <source>
        <dbReference type="SAM" id="MobiDB-lite"/>
    </source>
</evidence>
<protein>
    <recommendedName>
        <fullName evidence="4">Pentatricopeptide repeat protein</fullName>
    </recommendedName>
</protein>
<accession>A0A3N2PY43</accession>
<dbReference type="EMBL" id="ML119054">
    <property type="protein sequence ID" value="ROT39417.1"/>
    <property type="molecule type" value="Genomic_DNA"/>
</dbReference>
<dbReference type="AlphaFoldDB" id="A0A3N2PY43"/>
<feature type="region of interest" description="Disordered" evidence="1">
    <location>
        <begin position="81"/>
        <end position="167"/>
    </location>
</feature>
<gene>
    <name evidence="2" type="ORF">SODALDRAFT_332860</name>
</gene>
<name>A0A3N2PY43_SODAK</name>
<dbReference type="GeneID" id="39580297"/>
<sequence length="987" mass="112767">MSAPSPVPSKAAIRALRGLLFGTSCSIVLLAEERRRRISIARSAVENGRKLKSLRRYSSAGAATLEALREEAATDPTFGNWSLSTSSYTISPESEALRRSDSNWNDEDVLDLGPDPRQPRLSVRRKGVRSGSTRKHPNERDAETTPSNSQTSDSPHTYAVRSSDQRTEAHFTLTQHSLPRTKIFVDASQSGANASQLSIKAALDEFWASNRDKMRVDSTLRQLQIHPDVVQPDRSAPSAALQLLRRAYDDVSHAEDVPTWYLELSRLLCLACQHEGDYDVAGRILDILVRHGPLRLEDYTAHRPFKIMRSLMFRPVRDANESKDQIDLVARLFLADIPDDQDSRTAYAALARKVVTKYVVLGHFDAASEFFELSQRICQFKTETVIWFIDHLQRSGHHVEAIDAFVRSFHNSSDLSDRPDLEYDSILHSVISTNGYRALEIFQSMHWLQGDRAFHAKSAALIQIIQIIQRCWESSKNYERTNCLFEELEANDFYGFQNTYDIQSLMIRIDLEAGKMTVAQSRFFQLCAAYPQGKADIELRCAFSLPYAAVGDWRRVRAVFESARNMAPFDPVQQEQYDAAFSRVLQMFRKNHTWGETEEFVEDFIGNLGVTLDRSLVRSIADRHGRCRETRALAQWFGFCKEAGFVPDASFWADFLRTCRRQWGYGDSQIISLYRELKAFDVETDFPEAEKLVKKLVGKNYKAPRLFRVRMASRLKPSDEPTAFGRMQLEAQKGQWRSVLSSYKRAVHNGMGYSARCLCLAVKASIHLDEGSSGMAMSLIQKAQIEGHDVSGAVVPLILADLERVEMEEREAADLEETRGRPYPAILRIFEDLRKDGLRIEDAVFHKAAQVCLALRNYREAISICVFAAEQNGFRDLCYNVYNFSNLCQAFTIRHDYEQLRWMLDQLGKQEYRTWKRCRTSLKWMVHYLTKASQAEKAEYLRESDLSMLACVQEALRRVSEEKASWAIERDQLLLGDSHPTKDEICI</sequence>
<feature type="compositionally biased region" description="Basic residues" evidence="1">
    <location>
        <begin position="122"/>
        <end position="135"/>
    </location>
</feature>
<evidence type="ECO:0000313" key="3">
    <source>
        <dbReference type="Proteomes" id="UP000272025"/>
    </source>
</evidence>
<dbReference type="Proteomes" id="UP000272025">
    <property type="component" value="Unassembled WGS sequence"/>
</dbReference>
<keyword evidence="3" id="KW-1185">Reference proteome</keyword>
<reference evidence="2 3" key="1">
    <citation type="journal article" date="2018" name="Mol. Ecol.">
        <title>The obligate alkalophilic soda-lake fungus Sodiomyces alkalinus has shifted to a protein diet.</title>
        <authorList>
            <person name="Grum-Grzhimaylo A.A."/>
            <person name="Falkoski D.L."/>
            <person name="van den Heuvel J."/>
            <person name="Valero-Jimenez C.A."/>
            <person name="Min B."/>
            <person name="Choi I.G."/>
            <person name="Lipzen A."/>
            <person name="Daum C.G."/>
            <person name="Aanen D.K."/>
            <person name="Tsang A."/>
            <person name="Henrissat B."/>
            <person name="Bilanenko E.N."/>
            <person name="de Vries R.P."/>
            <person name="van Kan J.A.L."/>
            <person name="Grigoriev I.V."/>
            <person name="Debets A.J.M."/>
        </authorList>
    </citation>
    <scope>NUCLEOTIDE SEQUENCE [LARGE SCALE GENOMIC DNA]</scope>
    <source>
        <strain evidence="2 3">F11</strain>
    </source>
</reference>
<organism evidence="2 3">
    <name type="scientific">Sodiomyces alkalinus (strain CBS 110278 / VKM F-3762 / F11)</name>
    <name type="common">Alkaliphilic filamentous fungus</name>
    <dbReference type="NCBI Taxonomy" id="1314773"/>
    <lineage>
        <taxon>Eukaryota</taxon>
        <taxon>Fungi</taxon>
        <taxon>Dikarya</taxon>
        <taxon>Ascomycota</taxon>
        <taxon>Pezizomycotina</taxon>
        <taxon>Sordariomycetes</taxon>
        <taxon>Hypocreomycetidae</taxon>
        <taxon>Glomerellales</taxon>
        <taxon>Plectosphaerellaceae</taxon>
        <taxon>Sodiomyces</taxon>
    </lineage>
</organism>
<dbReference type="RefSeq" id="XP_028467223.1">
    <property type="nucleotide sequence ID" value="XM_028611819.1"/>
</dbReference>
<feature type="compositionally biased region" description="Polar residues" evidence="1">
    <location>
        <begin position="81"/>
        <end position="92"/>
    </location>
</feature>
<dbReference type="STRING" id="1314773.A0A3N2PY43"/>
<evidence type="ECO:0000313" key="2">
    <source>
        <dbReference type="EMBL" id="ROT39417.1"/>
    </source>
</evidence>
<proteinExistence type="predicted"/>
<dbReference type="OrthoDB" id="185373at2759"/>